<evidence type="ECO:0000256" key="2">
    <source>
        <dbReference type="ARBA" id="ARBA00022723"/>
    </source>
</evidence>
<dbReference type="EMBL" id="FOZL01000001">
    <property type="protein sequence ID" value="SFS16349.1"/>
    <property type="molecule type" value="Genomic_DNA"/>
</dbReference>
<dbReference type="GO" id="GO:0051537">
    <property type="term" value="F:2 iron, 2 sulfur cluster binding"/>
    <property type="evidence" value="ECO:0007669"/>
    <property type="project" value="UniProtKB-KW"/>
</dbReference>
<dbReference type="STRING" id="474950.SAMN05421771_2899"/>
<evidence type="ECO:0000259" key="5">
    <source>
        <dbReference type="PROSITE" id="PS51296"/>
    </source>
</evidence>
<sequence>MAHWVKVCDVAGAPASGAVMECEVEGIGVCLANVGGKLSALDNWCPHRRGPLGQGWIEGNAVLCPWHSWAFDADTGVAEYPEGERVAVFPVQVQGDDVLIEIS</sequence>
<proteinExistence type="predicted"/>
<keyword evidence="1" id="KW-0001">2Fe-2S</keyword>
<dbReference type="PANTHER" id="PTHR21496">
    <property type="entry name" value="FERREDOXIN-RELATED"/>
    <property type="match status" value="1"/>
</dbReference>
<dbReference type="AlphaFoldDB" id="A0A1I6ML17"/>
<accession>A0A1I6ML17</accession>
<dbReference type="Gene3D" id="2.102.10.10">
    <property type="entry name" value="Rieske [2Fe-2S] iron-sulphur domain"/>
    <property type="match status" value="1"/>
</dbReference>
<dbReference type="OrthoDB" id="9795104at2"/>
<dbReference type="SUPFAM" id="SSF50022">
    <property type="entry name" value="ISP domain"/>
    <property type="match status" value="1"/>
</dbReference>
<feature type="domain" description="Rieske" evidence="5">
    <location>
        <begin position="4"/>
        <end position="100"/>
    </location>
</feature>
<reference evidence="6 7" key="1">
    <citation type="submission" date="2016-10" db="EMBL/GenBank/DDBJ databases">
        <authorList>
            <person name="de Groot N.N."/>
        </authorList>
    </citation>
    <scope>NUCLEOTIDE SEQUENCE [LARGE SCALE GENOMIC DNA]</scope>
    <source>
        <strain evidence="6 7">DSM 21001</strain>
    </source>
</reference>
<dbReference type="GO" id="GO:0046872">
    <property type="term" value="F:metal ion binding"/>
    <property type="evidence" value="ECO:0007669"/>
    <property type="project" value="UniProtKB-KW"/>
</dbReference>
<evidence type="ECO:0000313" key="7">
    <source>
        <dbReference type="Proteomes" id="UP000199024"/>
    </source>
</evidence>
<gene>
    <name evidence="6" type="ORF">SAMN05421771_2899</name>
</gene>
<keyword evidence="3" id="KW-0408">Iron</keyword>
<dbReference type="PANTHER" id="PTHR21496:SF23">
    <property type="entry name" value="3-PHENYLPROPIONATE_CINNAMIC ACID DIOXYGENASE FERREDOXIN SUBUNIT"/>
    <property type="match status" value="1"/>
</dbReference>
<evidence type="ECO:0000256" key="1">
    <source>
        <dbReference type="ARBA" id="ARBA00022714"/>
    </source>
</evidence>
<dbReference type="InterPro" id="IPR036922">
    <property type="entry name" value="Rieske_2Fe-2S_sf"/>
</dbReference>
<keyword evidence="2" id="KW-0479">Metal-binding</keyword>
<dbReference type="PROSITE" id="PS51296">
    <property type="entry name" value="RIESKE"/>
    <property type="match status" value="1"/>
</dbReference>
<evidence type="ECO:0000256" key="3">
    <source>
        <dbReference type="ARBA" id="ARBA00023004"/>
    </source>
</evidence>
<name>A0A1I6ML17_9BACT</name>
<keyword evidence="7" id="KW-1185">Reference proteome</keyword>
<dbReference type="InterPro" id="IPR017941">
    <property type="entry name" value="Rieske_2Fe-2S"/>
</dbReference>
<evidence type="ECO:0000313" key="6">
    <source>
        <dbReference type="EMBL" id="SFS16349.1"/>
    </source>
</evidence>
<dbReference type="Pfam" id="PF00355">
    <property type="entry name" value="Rieske"/>
    <property type="match status" value="1"/>
</dbReference>
<protein>
    <submittedName>
        <fullName evidence="6">Nitrite reductase (NADH) small subunit</fullName>
    </submittedName>
</protein>
<keyword evidence="4" id="KW-0411">Iron-sulfur</keyword>
<organism evidence="6 7">
    <name type="scientific">Granulicella pectinivorans</name>
    <dbReference type="NCBI Taxonomy" id="474950"/>
    <lineage>
        <taxon>Bacteria</taxon>
        <taxon>Pseudomonadati</taxon>
        <taxon>Acidobacteriota</taxon>
        <taxon>Terriglobia</taxon>
        <taxon>Terriglobales</taxon>
        <taxon>Acidobacteriaceae</taxon>
        <taxon>Granulicella</taxon>
    </lineage>
</organism>
<evidence type="ECO:0000256" key="4">
    <source>
        <dbReference type="ARBA" id="ARBA00023014"/>
    </source>
</evidence>
<dbReference type="Proteomes" id="UP000199024">
    <property type="component" value="Unassembled WGS sequence"/>
</dbReference>